<comment type="subcellular location">
    <subcellularLocation>
        <location evidence="1">Membrane</location>
    </subcellularLocation>
</comment>
<sequence length="266" mass="29020">MANSRNRARRRAKRSGRRRELHTGIIGRLLIMVAVVAAIVLGVALFFRVRTIEVQGNSIYSWDQVANASGISPGDNLFMLNREAVGGSIQARLPYVQRVSVGRILPDTVVIQVEESQIAGLVEADVGGSWYINTEGRILGSSLDNFTGQVVEMTGFTLVNPQAGETARATEGQEDAMAAALEIVSAMEGTGLMEKITTINVEKTYDIELLASDQYQILLGGTDELSYKIQYLQAVLEGLDPALSGSIDLTFAEKRVAVFHEWEQTE</sequence>
<dbReference type="PANTHER" id="PTHR37820:SF1">
    <property type="entry name" value="CELL DIVISION PROTEIN FTSQ"/>
    <property type="match status" value="1"/>
</dbReference>
<proteinExistence type="predicted"/>
<name>A0A9D0Z4F1_9FIRM</name>
<dbReference type="InterPro" id="IPR013685">
    <property type="entry name" value="POTRA_FtsQ_type"/>
</dbReference>
<feature type="domain" description="POTRA" evidence="9">
    <location>
        <begin position="47"/>
        <end position="116"/>
    </location>
</feature>
<dbReference type="GO" id="GO:0051301">
    <property type="term" value="P:cell division"/>
    <property type="evidence" value="ECO:0007669"/>
    <property type="project" value="UniProtKB-KW"/>
</dbReference>
<keyword evidence="6 8" id="KW-0472">Membrane</keyword>
<dbReference type="Pfam" id="PF08478">
    <property type="entry name" value="POTRA_1"/>
    <property type="match status" value="1"/>
</dbReference>
<reference evidence="10" key="1">
    <citation type="submission" date="2020-10" db="EMBL/GenBank/DDBJ databases">
        <authorList>
            <person name="Gilroy R."/>
        </authorList>
    </citation>
    <scope>NUCLEOTIDE SEQUENCE</scope>
    <source>
        <strain evidence="10">ChiSjej2B20-13462</strain>
    </source>
</reference>
<dbReference type="Gene3D" id="3.10.20.310">
    <property type="entry name" value="membrane protein fhac"/>
    <property type="match status" value="1"/>
</dbReference>
<dbReference type="EMBL" id="DVFN01000015">
    <property type="protein sequence ID" value="HIQ68922.1"/>
    <property type="molecule type" value="Genomic_DNA"/>
</dbReference>
<organism evidence="10 11">
    <name type="scientific">Candidatus Avoscillospira stercorigallinarum</name>
    <dbReference type="NCBI Taxonomy" id="2840708"/>
    <lineage>
        <taxon>Bacteria</taxon>
        <taxon>Bacillati</taxon>
        <taxon>Bacillota</taxon>
        <taxon>Clostridia</taxon>
        <taxon>Eubacteriales</taxon>
        <taxon>Oscillospiraceae</taxon>
        <taxon>Oscillospiraceae incertae sedis</taxon>
        <taxon>Candidatus Avoscillospira</taxon>
    </lineage>
</organism>
<dbReference type="InterPro" id="IPR034746">
    <property type="entry name" value="POTRA"/>
</dbReference>
<evidence type="ECO:0000256" key="1">
    <source>
        <dbReference type="ARBA" id="ARBA00004370"/>
    </source>
</evidence>
<evidence type="ECO:0000256" key="8">
    <source>
        <dbReference type="SAM" id="Phobius"/>
    </source>
</evidence>
<keyword evidence="4 8" id="KW-0812">Transmembrane</keyword>
<evidence type="ECO:0000256" key="3">
    <source>
        <dbReference type="ARBA" id="ARBA00022618"/>
    </source>
</evidence>
<keyword evidence="2" id="KW-1003">Cell membrane</keyword>
<evidence type="ECO:0000256" key="2">
    <source>
        <dbReference type="ARBA" id="ARBA00022475"/>
    </source>
</evidence>
<gene>
    <name evidence="10" type="ORF">IAA67_01105</name>
</gene>
<dbReference type="PROSITE" id="PS51779">
    <property type="entry name" value="POTRA"/>
    <property type="match status" value="1"/>
</dbReference>
<dbReference type="AlphaFoldDB" id="A0A9D0Z4F1"/>
<dbReference type="Pfam" id="PF03799">
    <property type="entry name" value="FtsQ_DivIB_C"/>
    <property type="match status" value="1"/>
</dbReference>
<dbReference type="InterPro" id="IPR005548">
    <property type="entry name" value="Cell_div_FtsQ/DivIB_C"/>
</dbReference>
<comment type="caution">
    <text evidence="10">The sequence shown here is derived from an EMBL/GenBank/DDBJ whole genome shotgun (WGS) entry which is preliminary data.</text>
</comment>
<evidence type="ECO:0000256" key="4">
    <source>
        <dbReference type="ARBA" id="ARBA00022692"/>
    </source>
</evidence>
<evidence type="ECO:0000313" key="11">
    <source>
        <dbReference type="Proteomes" id="UP000886874"/>
    </source>
</evidence>
<dbReference type="Proteomes" id="UP000886874">
    <property type="component" value="Unassembled WGS sequence"/>
</dbReference>
<keyword evidence="3" id="KW-0132">Cell division</keyword>
<evidence type="ECO:0000256" key="5">
    <source>
        <dbReference type="ARBA" id="ARBA00022989"/>
    </source>
</evidence>
<evidence type="ECO:0000256" key="6">
    <source>
        <dbReference type="ARBA" id="ARBA00023136"/>
    </source>
</evidence>
<evidence type="ECO:0000259" key="9">
    <source>
        <dbReference type="PROSITE" id="PS51779"/>
    </source>
</evidence>
<dbReference type="PANTHER" id="PTHR37820">
    <property type="entry name" value="CELL DIVISION PROTEIN DIVIB"/>
    <property type="match status" value="1"/>
</dbReference>
<reference evidence="10" key="2">
    <citation type="journal article" date="2021" name="PeerJ">
        <title>Extensive microbial diversity within the chicken gut microbiome revealed by metagenomics and culture.</title>
        <authorList>
            <person name="Gilroy R."/>
            <person name="Ravi A."/>
            <person name="Getino M."/>
            <person name="Pursley I."/>
            <person name="Horton D.L."/>
            <person name="Alikhan N.F."/>
            <person name="Baker D."/>
            <person name="Gharbi K."/>
            <person name="Hall N."/>
            <person name="Watson M."/>
            <person name="Adriaenssens E.M."/>
            <person name="Foster-Nyarko E."/>
            <person name="Jarju S."/>
            <person name="Secka A."/>
            <person name="Antonio M."/>
            <person name="Oren A."/>
            <person name="Chaudhuri R.R."/>
            <person name="La Ragione R."/>
            <person name="Hildebrand F."/>
            <person name="Pallen M.J."/>
        </authorList>
    </citation>
    <scope>NUCLEOTIDE SEQUENCE</scope>
    <source>
        <strain evidence="10">ChiSjej2B20-13462</strain>
    </source>
</reference>
<protein>
    <submittedName>
        <fullName evidence="10">FtsQ-type POTRA domain-containing protein</fullName>
    </submittedName>
</protein>
<keyword evidence="5 8" id="KW-1133">Transmembrane helix</keyword>
<evidence type="ECO:0000313" key="10">
    <source>
        <dbReference type="EMBL" id="HIQ68922.1"/>
    </source>
</evidence>
<dbReference type="InterPro" id="IPR050487">
    <property type="entry name" value="FtsQ_DivIB"/>
</dbReference>
<accession>A0A9D0Z4F1</accession>
<keyword evidence="7" id="KW-0131">Cell cycle</keyword>
<dbReference type="GO" id="GO:0005886">
    <property type="term" value="C:plasma membrane"/>
    <property type="evidence" value="ECO:0007669"/>
    <property type="project" value="TreeGrafter"/>
</dbReference>
<feature type="transmembrane region" description="Helical" evidence="8">
    <location>
        <begin position="21"/>
        <end position="47"/>
    </location>
</feature>
<evidence type="ECO:0000256" key="7">
    <source>
        <dbReference type="ARBA" id="ARBA00023306"/>
    </source>
</evidence>